<dbReference type="Proteomes" id="UP000264882">
    <property type="component" value="Chromosome"/>
</dbReference>
<keyword evidence="3" id="KW-0324">Glycolysis</keyword>
<dbReference type="InterPro" id="IPR035990">
    <property type="entry name" value="TIM_sf"/>
</dbReference>
<dbReference type="GO" id="GO:0006096">
    <property type="term" value="P:glycolytic process"/>
    <property type="evidence" value="ECO:0007669"/>
    <property type="project" value="UniProtKB-UniPathway"/>
</dbReference>
<name>A0A063YEZ5_9BACT</name>
<evidence type="ECO:0000313" key="5">
    <source>
        <dbReference type="Proteomes" id="UP000264882"/>
    </source>
</evidence>
<dbReference type="RefSeq" id="WP_036457238.1">
    <property type="nucleotide sequence ID" value="NZ_CP008748.1"/>
</dbReference>
<reference evidence="4 5" key="1">
    <citation type="submission" date="2014-06" db="EMBL/GenBank/DDBJ databases">
        <title>The Whole Genome Sequence of Mycoplasma hyosynoviae strain ATCC 27095.</title>
        <authorList>
            <person name="Calcutt M.J."/>
            <person name="Foecking M.F."/>
        </authorList>
    </citation>
    <scope>NUCLEOTIDE SEQUENCE [LARGE SCALE GENOMIC DNA]</scope>
    <source>
        <strain evidence="4 5">M60</strain>
    </source>
</reference>
<comment type="similarity">
    <text evidence="1 3">Belongs to the triosephosphate isomerase family.</text>
</comment>
<keyword evidence="3" id="KW-0312">Gluconeogenesis</keyword>
<dbReference type="PANTHER" id="PTHR21139">
    <property type="entry name" value="TRIOSEPHOSPHATE ISOMERASE"/>
    <property type="match status" value="1"/>
</dbReference>
<dbReference type="GO" id="GO:0004807">
    <property type="term" value="F:triose-phosphate isomerase activity"/>
    <property type="evidence" value="ECO:0007669"/>
    <property type="project" value="UniProtKB-EC"/>
</dbReference>
<protein>
    <recommendedName>
        <fullName evidence="3">Triosephosphate isomerase</fullName>
        <ecNumber evidence="3">5.3.1.1</ecNumber>
    </recommendedName>
</protein>
<gene>
    <name evidence="4" type="ORF">MHSN_01880</name>
</gene>
<comment type="catalytic activity">
    <reaction evidence="3">
        <text>D-glyceraldehyde 3-phosphate = dihydroxyacetone phosphate</text>
        <dbReference type="Rhea" id="RHEA:18585"/>
        <dbReference type="ChEBI" id="CHEBI:57642"/>
        <dbReference type="ChEBI" id="CHEBI:59776"/>
        <dbReference type="EC" id="5.3.1.1"/>
    </reaction>
</comment>
<dbReference type="GO" id="GO:0019563">
    <property type="term" value="P:glycerol catabolic process"/>
    <property type="evidence" value="ECO:0007669"/>
    <property type="project" value="TreeGrafter"/>
</dbReference>
<evidence type="ECO:0000256" key="3">
    <source>
        <dbReference type="RuleBase" id="RU363013"/>
    </source>
</evidence>
<dbReference type="EMBL" id="CP008748">
    <property type="protein sequence ID" value="ASI53933.1"/>
    <property type="molecule type" value="Genomic_DNA"/>
</dbReference>
<dbReference type="AlphaFoldDB" id="A0A063YEZ5"/>
<dbReference type="Gene3D" id="3.20.20.70">
    <property type="entry name" value="Aldolase class I"/>
    <property type="match status" value="1"/>
</dbReference>
<dbReference type="Pfam" id="PF00121">
    <property type="entry name" value="TIM"/>
    <property type="match status" value="1"/>
</dbReference>
<dbReference type="PROSITE" id="PS51440">
    <property type="entry name" value="TIM_2"/>
    <property type="match status" value="1"/>
</dbReference>
<sequence>MKYFIANLKSELSYLETKKYLTDIASYIPKTTLDLASTYIGLAVMSSALPFALDYFSNNTFKIGAQNVSSYNKGCMVDETTVTSLKEMQVKFAIVGHSYVRKSKCESNELINSQILLLQENNILPILCIGESAQDCNSKDRLMKFLTKEIEECTKNVDLKSLIIAYEPISYIGTGKIPKIMYLEDAINFIKQKTNHQVPVLYGGSVCDNTISSLLEVKNLDGFLIGYYSINPQNFIDLINKTNCK</sequence>
<evidence type="ECO:0000256" key="1">
    <source>
        <dbReference type="ARBA" id="ARBA00007422"/>
    </source>
</evidence>
<dbReference type="UniPathway" id="UPA00109">
    <property type="reaction ID" value="UER00189"/>
</dbReference>
<evidence type="ECO:0000313" key="4">
    <source>
        <dbReference type="EMBL" id="ASI53933.1"/>
    </source>
</evidence>
<dbReference type="GO" id="GO:0006094">
    <property type="term" value="P:gluconeogenesis"/>
    <property type="evidence" value="ECO:0007669"/>
    <property type="project" value="UniProtKB-UniPathway"/>
</dbReference>
<accession>A0A063YEZ5</accession>
<keyword evidence="5" id="KW-1185">Reference proteome</keyword>
<comment type="subcellular location">
    <subcellularLocation>
        <location evidence="3">Cytoplasm</location>
    </subcellularLocation>
</comment>
<evidence type="ECO:0000256" key="2">
    <source>
        <dbReference type="ARBA" id="ARBA00023235"/>
    </source>
</evidence>
<dbReference type="SUPFAM" id="SSF51351">
    <property type="entry name" value="Triosephosphate isomerase (TIM)"/>
    <property type="match status" value="1"/>
</dbReference>
<dbReference type="PANTHER" id="PTHR21139:SF42">
    <property type="entry name" value="TRIOSEPHOSPHATE ISOMERASE"/>
    <property type="match status" value="1"/>
</dbReference>
<comment type="pathway">
    <text evidence="3">Carbohydrate degradation; glycolysis; D-glyceraldehyde 3-phosphate from glycerone phosphate: step 1/1.</text>
</comment>
<proteinExistence type="inferred from homology"/>
<dbReference type="InterPro" id="IPR000652">
    <property type="entry name" value="Triosephosphate_isomerase"/>
</dbReference>
<dbReference type="CDD" id="cd00311">
    <property type="entry name" value="TIM"/>
    <property type="match status" value="1"/>
</dbReference>
<dbReference type="GO" id="GO:0046166">
    <property type="term" value="P:glyceraldehyde-3-phosphate biosynthetic process"/>
    <property type="evidence" value="ECO:0007669"/>
    <property type="project" value="TreeGrafter"/>
</dbReference>
<comment type="pathway">
    <text evidence="3">Carbohydrate biosynthesis; gluconeogenesis.</text>
</comment>
<dbReference type="KEGG" id="mhyv:MHSN_01880"/>
<dbReference type="InterPro" id="IPR013785">
    <property type="entry name" value="Aldolase_TIM"/>
</dbReference>
<keyword evidence="3" id="KW-0963">Cytoplasm</keyword>
<dbReference type="UniPathway" id="UPA00138"/>
<dbReference type="EC" id="5.3.1.1" evidence="3"/>
<comment type="subunit">
    <text evidence="3">Homodimer.</text>
</comment>
<keyword evidence="2 3" id="KW-0413">Isomerase</keyword>
<dbReference type="GO" id="GO:0005829">
    <property type="term" value="C:cytosol"/>
    <property type="evidence" value="ECO:0007669"/>
    <property type="project" value="TreeGrafter"/>
</dbReference>
<organism evidence="4 5">
    <name type="scientific">Metamycoplasma hyosynoviae</name>
    <dbReference type="NCBI Taxonomy" id="29559"/>
    <lineage>
        <taxon>Bacteria</taxon>
        <taxon>Bacillati</taxon>
        <taxon>Mycoplasmatota</taxon>
        <taxon>Mycoplasmoidales</taxon>
        <taxon>Metamycoplasmataceae</taxon>
        <taxon>Metamycoplasma</taxon>
    </lineage>
</organism>